<feature type="domain" description="Tyr recombinase" evidence="3">
    <location>
        <begin position="105"/>
        <end position="266"/>
    </location>
</feature>
<evidence type="ECO:0000313" key="4">
    <source>
        <dbReference type="EMBL" id="MDR5900457.1"/>
    </source>
</evidence>
<dbReference type="Gene3D" id="1.10.443.10">
    <property type="entry name" value="Intergrase catalytic core"/>
    <property type="match status" value="1"/>
</dbReference>
<dbReference type="SUPFAM" id="SSF56349">
    <property type="entry name" value="DNA breaking-rejoining enzymes"/>
    <property type="match status" value="1"/>
</dbReference>
<accession>A0ABU1H822</accession>
<name>A0ABU1H822_9GAMM</name>
<comment type="caution">
    <text evidence="4">The sequence shown here is derived from an EMBL/GenBank/DDBJ whole genome shotgun (WGS) entry which is preliminary data.</text>
</comment>
<evidence type="ECO:0000313" key="5">
    <source>
        <dbReference type="Proteomes" id="UP001254564"/>
    </source>
</evidence>
<feature type="region of interest" description="Disordered" evidence="2">
    <location>
        <begin position="88"/>
        <end position="107"/>
    </location>
</feature>
<dbReference type="CDD" id="cd00397">
    <property type="entry name" value="DNA_BRE_C"/>
    <property type="match status" value="1"/>
</dbReference>
<keyword evidence="1" id="KW-0233">DNA recombination</keyword>
<dbReference type="InterPro" id="IPR011010">
    <property type="entry name" value="DNA_brk_join_enz"/>
</dbReference>
<evidence type="ECO:0000256" key="2">
    <source>
        <dbReference type="SAM" id="MobiDB-lite"/>
    </source>
</evidence>
<dbReference type="Pfam" id="PF00589">
    <property type="entry name" value="Phage_integrase"/>
    <property type="match status" value="1"/>
</dbReference>
<dbReference type="RefSeq" id="WP_309657332.1">
    <property type="nucleotide sequence ID" value="NZ_JARWAN010000047.1"/>
</dbReference>
<protein>
    <submittedName>
        <fullName evidence="4">Site-specific integrase</fullName>
    </submittedName>
</protein>
<dbReference type="InterPro" id="IPR002104">
    <property type="entry name" value="Integrase_catalytic"/>
</dbReference>
<gene>
    <name evidence="4" type="ORF">QC823_15950</name>
</gene>
<dbReference type="EMBL" id="JARWAN010000047">
    <property type="protein sequence ID" value="MDR5900457.1"/>
    <property type="molecule type" value="Genomic_DNA"/>
</dbReference>
<reference evidence="4 5" key="1">
    <citation type="submission" date="2023-04" db="EMBL/GenBank/DDBJ databases">
        <title>A long-awaited taxogenomic arrangement of the family Halomonadaceae.</title>
        <authorList>
            <person name="De La Haba R."/>
            <person name="Chuvochina M."/>
            <person name="Wittouck S."/>
            <person name="Arahal D.R."/>
            <person name="Sanchez-Porro C."/>
            <person name="Hugenholtz P."/>
            <person name="Ventosa A."/>
        </authorList>
    </citation>
    <scope>NUCLEOTIDE SEQUENCE [LARGE SCALE GENOMIC DNA]</scope>
    <source>
        <strain evidence="4 5">DSM 21020</strain>
    </source>
</reference>
<feature type="region of interest" description="Disordered" evidence="2">
    <location>
        <begin position="289"/>
        <end position="347"/>
    </location>
</feature>
<keyword evidence="5" id="KW-1185">Reference proteome</keyword>
<feature type="compositionally biased region" description="Polar residues" evidence="2">
    <location>
        <begin position="315"/>
        <end position="325"/>
    </location>
</feature>
<dbReference type="InterPro" id="IPR013762">
    <property type="entry name" value="Integrase-like_cat_sf"/>
</dbReference>
<organism evidence="4 5">
    <name type="scientific">Vreelandella vilamensis</name>
    <dbReference type="NCBI Taxonomy" id="531309"/>
    <lineage>
        <taxon>Bacteria</taxon>
        <taxon>Pseudomonadati</taxon>
        <taxon>Pseudomonadota</taxon>
        <taxon>Gammaproteobacteria</taxon>
        <taxon>Oceanospirillales</taxon>
        <taxon>Halomonadaceae</taxon>
        <taxon>Vreelandella</taxon>
    </lineage>
</organism>
<evidence type="ECO:0000259" key="3">
    <source>
        <dbReference type="Pfam" id="PF00589"/>
    </source>
</evidence>
<proteinExistence type="predicted"/>
<evidence type="ECO:0000256" key="1">
    <source>
        <dbReference type="ARBA" id="ARBA00023172"/>
    </source>
</evidence>
<dbReference type="Proteomes" id="UP001254564">
    <property type="component" value="Unassembled WGS sequence"/>
</dbReference>
<sequence>MPTEKTKQDYRKLAQHFYDKRLNGEPPTPKKITDALQKCCHQYRPAYWRRLRNAVEFDQREKGYEESAERIKHTRNLMTTISTGEGIIDSTLRGETPPKQKRAKSISPDDIEKLMQAVKELNDGKETSAAIFLVRNLGVRPIELLSLQVDKERGLVHVVGAKKSGGLRGADRVLTLPDDPHIRRNIAGAARIVQRAEREKGGVVHRIQSRLDRISRRLWPRRQARPSLYTFRHALGGNLKAMGLSRPAIAYIMGHQSTKSVEVYGDRRKGSGTIGIKISGNEAQAFQGRENHREAPDGLPESKIPPALRSVADSLKSQPSETPVQQKEKPAQSAASAPPNRFRGPSF</sequence>